<evidence type="ECO:0008006" key="2">
    <source>
        <dbReference type="Google" id="ProtNLM"/>
    </source>
</evidence>
<comment type="caution">
    <text evidence="1">The sequence shown here is derived from an EMBL/GenBank/DDBJ whole genome shotgun (WGS) entry which is preliminary data.</text>
</comment>
<reference evidence="1" key="1">
    <citation type="journal article" date="2013" name="Environ. Microbiol.">
        <title>Microbiota from the distal guts of lean and obese adolescents exhibit partial functional redundancy besides clear differences in community structure.</title>
        <authorList>
            <person name="Ferrer M."/>
            <person name="Ruiz A."/>
            <person name="Lanza F."/>
            <person name="Haange S.B."/>
            <person name="Oberbach A."/>
            <person name="Till H."/>
            <person name="Bargiela R."/>
            <person name="Campoy C."/>
            <person name="Segura M.T."/>
            <person name="Richter M."/>
            <person name="von Bergen M."/>
            <person name="Seifert J."/>
            <person name="Suarez A."/>
        </authorList>
    </citation>
    <scope>NUCLEOTIDE SEQUENCE</scope>
</reference>
<proteinExistence type="predicted"/>
<evidence type="ECO:0000313" key="1">
    <source>
        <dbReference type="EMBL" id="EKC69784.1"/>
    </source>
</evidence>
<gene>
    <name evidence="1" type="ORF">LEA_08115</name>
</gene>
<protein>
    <recommendedName>
        <fullName evidence="2">TnpV protein</fullName>
    </recommendedName>
</protein>
<feature type="non-terminal residue" evidence="1">
    <location>
        <position position="1"/>
    </location>
</feature>
<name>K1TQ92_9ZZZZ</name>
<dbReference type="InterPro" id="IPR026989">
    <property type="entry name" value="TnpV"/>
</dbReference>
<dbReference type="AlphaFoldDB" id="K1TQ92"/>
<accession>K1TQ92</accession>
<dbReference type="EMBL" id="AJWY01005380">
    <property type="protein sequence ID" value="EKC69784.1"/>
    <property type="molecule type" value="Genomic_DNA"/>
</dbReference>
<organism evidence="1">
    <name type="scientific">human gut metagenome</name>
    <dbReference type="NCBI Taxonomy" id="408170"/>
    <lineage>
        <taxon>unclassified sequences</taxon>
        <taxon>metagenomes</taxon>
        <taxon>organismal metagenomes</taxon>
    </lineage>
</organism>
<dbReference type="Pfam" id="PF14198">
    <property type="entry name" value="TnpV"/>
    <property type="match status" value="1"/>
</dbReference>
<sequence>PCLSLPEENKPIGIWGQRHLRYIKQHKRVFYANLLTSCKLNSYLTDVDEQAEEIFSRLVIDLAEKENITEKLKAENSMLWVQHMNSIRNRATEVVNADLIYA</sequence>